<keyword evidence="7 8" id="KW-0501">Molybdenum cofactor biosynthesis</keyword>
<keyword evidence="1 8" id="KW-0963">Cytoplasm</keyword>
<evidence type="ECO:0000256" key="1">
    <source>
        <dbReference type="ARBA" id="ARBA00022490"/>
    </source>
</evidence>
<keyword evidence="4 8" id="KW-0547">Nucleotide-binding</keyword>
<sequence length="196" mass="20924">MSVPAYSALVLAGGSARRFGGADKGLQLLAGRPLIAHALDALAAQTPAPAEILISANRHLDVYAGFGHPVLTDSLPGFQGPLAGLAEGLAHARHDWLVTMPCDVARLPADFVARLFAERQGDKTDAVIACDAHSLHPTLALLNRRVLPQLLEFLSGDSRRLRDWLAGLHTREAFFTESFPNLNTPEALAALETGPR</sequence>
<accession>A0ABT7XKU2</accession>
<evidence type="ECO:0000256" key="5">
    <source>
        <dbReference type="ARBA" id="ARBA00022842"/>
    </source>
</evidence>
<evidence type="ECO:0000256" key="3">
    <source>
        <dbReference type="ARBA" id="ARBA00022723"/>
    </source>
</evidence>
<evidence type="ECO:0000256" key="6">
    <source>
        <dbReference type="ARBA" id="ARBA00023134"/>
    </source>
</evidence>
<evidence type="ECO:0000259" key="9">
    <source>
        <dbReference type="Pfam" id="PF12804"/>
    </source>
</evidence>
<name>A0ABT7XKU2_9NEIS</name>
<feature type="binding site" evidence="8">
    <location>
        <position position="103"/>
    </location>
    <ligand>
        <name>Mg(2+)</name>
        <dbReference type="ChEBI" id="CHEBI:18420"/>
    </ligand>
</feature>
<comment type="cofactor">
    <cofactor evidence="8">
        <name>Mg(2+)</name>
        <dbReference type="ChEBI" id="CHEBI:18420"/>
    </cofactor>
</comment>
<dbReference type="GO" id="GO:0061603">
    <property type="term" value="F:molybdenum cofactor guanylyltransferase activity"/>
    <property type="evidence" value="ECO:0007669"/>
    <property type="project" value="UniProtKB-EC"/>
</dbReference>
<comment type="subunit">
    <text evidence="8">Monomer.</text>
</comment>
<dbReference type="InterPro" id="IPR029044">
    <property type="entry name" value="Nucleotide-diphossugar_trans"/>
</dbReference>
<proteinExistence type="inferred from homology"/>
<dbReference type="RefSeq" id="WP_289828984.1">
    <property type="nucleotide sequence ID" value="NZ_JAUEDK010000007.1"/>
</dbReference>
<comment type="catalytic activity">
    <reaction evidence="8">
        <text>Mo-molybdopterin + GTP + H(+) = Mo-molybdopterin guanine dinucleotide + diphosphate</text>
        <dbReference type="Rhea" id="RHEA:34243"/>
        <dbReference type="ChEBI" id="CHEBI:15378"/>
        <dbReference type="ChEBI" id="CHEBI:33019"/>
        <dbReference type="ChEBI" id="CHEBI:37565"/>
        <dbReference type="ChEBI" id="CHEBI:71302"/>
        <dbReference type="ChEBI" id="CHEBI:71310"/>
        <dbReference type="EC" id="2.7.7.77"/>
    </reaction>
</comment>
<comment type="domain">
    <text evidence="8">The N-terminal domain determines nucleotide recognition and specific binding, while the C-terminal domain determines the specific binding to the target protein.</text>
</comment>
<keyword evidence="5 8" id="KW-0460">Magnesium</keyword>
<reference evidence="10" key="1">
    <citation type="submission" date="2023-06" db="EMBL/GenBank/DDBJ databases">
        <authorList>
            <person name="Zhang S."/>
        </authorList>
    </citation>
    <scope>NUCLEOTIDE SEQUENCE</scope>
    <source>
        <strain evidence="10">SG2303</strain>
    </source>
</reference>
<feature type="binding site" evidence="8">
    <location>
        <position position="103"/>
    </location>
    <ligand>
        <name>GTP</name>
        <dbReference type="ChEBI" id="CHEBI:37565"/>
    </ligand>
</feature>
<evidence type="ECO:0000256" key="2">
    <source>
        <dbReference type="ARBA" id="ARBA00022679"/>
    </source>
</evidence>
<organism evidence="10 11">
    <name type="scientific">Crenobacter oryzisoli</name>
    <dbReference type="NCBI Taxonomy" id="3056844"/>
    <lineage>
        <taxon>Bacteria</taxon>
        <taxon>Pseudomonadati</taxon>
        <taxon>Pseudomonadota</taxon>
        <taxon>Betaproteobacteria</taxon>
        <taxon>Neisseriales</taxon>
        <taxon>Neisseriaceae</taxon>
        <taxon>Crenobacter</taxon>
    </lineage>
</organism>
<comment type="subcellular location">
    <subcellularLocation>
        <location evidence="8">Cytoplasm</location>
    </subcellularLocation>
</comment>
<dbReference type="NCBIfam" id="TIGR02665">
    <property type="entry name" value="molyb_mobA"/>
    <property type="match status" value="1"/>
</dbReference>
<keyword evidence="6 8" id="KW-0342">GTP-binding</keyword>
<dbReference type="PANTHER" id="PTHR19136:SF81">
    <property type="entry name" value="MOLYBDENUM COFACTOR GUANYLYLTRANSFERASE"/>
    <property type="match status" value="1"/>
</dbReference>
<dbReference type="CDD" id="cd02503">
    <property type="entry name" value="MobA"/>
    <property type="match status" value="1"/>
</dbReference>
<dbReference type="EMBL" id="JAUEDK010000007">
    <property type="protein sequence ID" value="MDN0074416.1"/>
    <property type="molecule type" value="Genomic_DNA"/>
</dbReference>
<protein>
    <recommendedName>
        <fullName evidence="8">Molybdenum cofactor guanylyltransferase</fullName>
        <shortName evidence="8">MoCo guanylyltransferase</shortName>
        <ecNumber evidence="8">2.7.7.77</ecNumber>
    </recommendedName>
    <alternativeName>
        <fullName evidence="8">GTP:molybdopterin guanylyltransferase</fullName>
    </alternativeName>
    <alternativeName>
        <fullName evidence="8">Mo-MPT guanylyltransferase</fullName>
    </alternativeName>
    <alternativeName>
        <fullName evidence="8">Molybdopterin guanylyltransferase</fullName>
    </alternativeName>
    <alternativeName>
        <fullName evidence="8">Molybdopterin-guanine dinucleotide synthase</fullName>
        <shortName evidence="8">MGD synthase</shortName>
    </alternativeName>
</protein>
<dbReference type="InterPro" id="IPR013482">
    <property type="entry name" value="Molybde_CF_guanTrfase"/>
</dbReference>
<evidence type="ECO:0000256" key="7">
    <source>
        <dbReference type="ARBA" id="ARBA00023150"/>
    </source>
</evidence>
<keyword evidence="10" id="KW-0548">Nucleotidyltransferase</keyword>
<evidence type="ECO:0000313" key="11">
    <source>
        <dbReference type="Proteomes" id="UP001168540"/>
    </source>
</evidence>
<dbReference type="Proteomes" id="UP001168540">
    <property type="component" value="Unassembled WGS sequence"/>
</dbReference>
<feature type="binding site" evidence="8">
    <location>
        <position position="73"/>
    </location>
    <ligand>
        <name>GTP</name>
        <dbReference type="ChEBI" id="CHEBI:37565"/>
    </ligand>
</feature>
<evidence type="ECO:0000313" key="10">
    <source>
        <dbReference type="EMBL" id="MDN0074416.1"/>
    </source>
</evidence>
<dbReference type="Gene3D" id="3.90.550.10">
    <property type="entry name" value="Spore Coat Polysaccharide Biosynthesis Protein SpsA, Chain A"/>
    <property type="match status" value="1"/>
</dbReference>
<feature type="binding site" evidence="8">
    <location>
        <position position="24"/>
    </location>
    <ligand>
        <name>GTP</name>
        <dbReference type="ChEBI" id="CHEBI:37565"/>
    </ligand>
</feature>
<keyword evidence="2 8" id="KW-0808">Transferase</keyword>
<dbReference type="PANTHER" id="PTHR19136">
    <property type="entry name" value="MOLYBDENUM COFACTOR GUANYLYLTRANSFERASE"/>
    <property type="match status" value="1"/>
</dbReference>
<comment type="caution">
    <text evidence="10">The sequence shown here is derived from an EMBL/GenBank/DDBJ whole genome shotgun (WGS) entry which is preliminary data.</text>
</comment>
<dbReference type="SUPFAM" id="SSF53448">
    <property type="entry name" value="Nucleotide-diphospho-sugar transferases"/>
    <property type="match status" value="1"/>
</dbReference>
<feature type="binding site" evidence="8">
    <location>
        <begin position="11"/>
        <end position="13"/>
    </location>
    <ligand>
        <name>GTP</name>
        <dbReference type="ChEBI" id="CHEBI:37565"/>
    </ligand>
</feature>
<gene>
    <name evidence="8 10" type="primary">mobA</name>
    <name evidence="10" type="ORF">QU481_05845</name>
</gene>
<evidence type="ECO:0000256" key="4">
    <source>
        <dbReference type="ARBA" id="ARBA00022741"/>
    </source>
</evidence>
<comment type="caution">
    <text evidence="8">Lacks conserved residue(s) required for the propagation of feature annotation.</text>
</comment>
<dbReference type="InterPro" id="IPR025877">
    <property type="entry name" value="MobA-like_NTP_Trfase"/>
</dbReference>
<dbReference type="HAMAP" id="MF_00316">
    <property type="entry name" value="MobA"/>
    <property type="match status" value="1"/>
</dbReference>
<feature type="domain" description="MobA-like NTP transferase" evidence="9">
    <location>
        <begin position="8"/>
        <end position="167"/>
    </location>
</feature>
<comment type="function">
    <text evidence="8">Transfers a GMP moiety from GTP to Mo-molybdopterin (Mo-MPT) cofactor (Moco or molybdenum cofactor) to form Mo-molybdopterin guanine dinucleotide (Mo-MGD) cofactor.</text>
</comment>
<keyword evidence="11" id="KW-1185">Reference proteome</keyword>
<comment type="similarity">
    <text evidence="8">Belongs to the MobA family.</text>
</comment>
<evidence type="ECO:0000256" key="8">
    <source>
        <dbReference type="HAMAP-Rule" id="MF_00316"/>
    </source>
</evidence>
<dbReference type="EC" id="2.7.7.77" evidence="8"/>
<keyword evidence="3 8" id="KW-0479">Metal-binding</keyword>
<dbReference type="Pfam" id="PF12804">
    <property type="entry name" value="NTP_transf_3"/>
    <property type="match status" value="1"/>
</dbReference>